<keyword evidence="1" id="KW-0472">Membrane</keyword>
<protein>
    <submittedName>
        <fullName evidence="2">Uncharacterized protein</fullName>
    </submittedName>
</protein>
<proteinExistence type="predicted"/>
<organism evidence="2">
    <name type="scientific">viral metagenome</name>
    <dbReference type="NCBI Taxonomy" id="1070528"/>
    <lineage>
        <taxon>unclassified sequences</taxon>
        <taxon>metagenomes</taxon>
        <taxon>organismal metagenomes</taxon>
    </lineage>
</organism>
<sequence length="39" mass="4610">MAVKKSIFFLIYIFYIILAEKKLIQKIVINMALLLHNQS</sequence>
<keyword evidence="1" id="KW-1133">Transmembrane helix</keyword>
<dbReference type="AlphaFoldDB" id="A0A6C0CD21"/>
<evidence type="ECO:0000313" key="2">
    <source>
        <dbReference type="EMBL" id="QHT01525.1"/>
    </source>
</evidence>
<evidence type="ECO:0000256" key="1">
    <source>
        <dbReference type="SAM" id="Phobius"/>
    </source>
</evidence>
<feature type="transmembrane region" description="Helical" evidence="1">
    <location>
        <begin position="6"/>
        <end position="24"/>
    </location>
</feature>
<accession>A0A6C0CD21</accession>
<dbReference type="EMBL" id="MN739375">
    <property type="protein sequence ID" value="QHT01525.1"/>
    <property type="molecule type" value="Genomic_DNA"/>
</dbReference>
<keyword evidence="1" id="KW-0812">Transmembrane</keyword>
<name>A0A6C0CD21_9ZZZZ</name>
<reference evidence="2" key="1">
    <citation type="journal article" date="2020" name="Nature">
        <title>Giant virus diversity and host interactions through global metagenomics.</title>
        <authorList>
            <person name="Schulz F."/>
            <person name="Roux S."/>
            <person name="Paez-Espino D."/>
            <person name="Jungbluth S."/>
            <person name="Walsh D.A."/>
            <person name="Denef V.J."/>
            <person name="McMahon K.D."/>
            <person name="Konstantinidis K.T."/>
            <person name="Eloe-Fadrosh E.A."/>
            <person name="Kyrpides N.C."/>
            <person name="Woyke T."/>
        </authorList>
    </citation>
    <scope>NUCLEOTIDE SEQUENCE</scope>
    <source>
        <strain evidence="2">GVMAG-M-3300020192-26</strain>
    </source>
</reference>